<keyword evidence="2" id="KW-0808">Transferase</keyword>
<dbReference type="AlphaFoldDB" id="A0A229TFR8"/>
<dbReference type="GO" id="GO:0032259">
    <property type="term" value="P:methylation"/>
    <property type="evidence" value="ECO:0007669"/>
    <property type="project" value="UniProtKB-KW"/>
</dbReference>
<dbReference type="CDD" id="cd02440">
    <property type="entry name" value="AdoMet_MTases"/>
    <property type="match status" value="1"/>
</dbReference>
<comment type="caution">
    <text evidence="7">The sequence shown here is derived from an EMBL/GenBank/DDBJ whole genome shotgun (WGS) entry which is preliminary data.</text>
</comment>
<dbReference type="GO" id="GO:0008171">
    <property type="term" value="F:O-methyltransferase activity"/>
    <property type="evidence" value="ECO:0007669"/>
    <property type="project" value="InterPro"/>
</dbReference>
<keyword evidence="8" id="KW-1185">Reference proteome</keyword>
<keyword evidence="3" id="KW-0949">S-adenosyl-L-methionine</keyword>
<protein>
    <recommendedName>
        <fullName evidence="9">Methyltransferase</fullName>
    </recommendedName>
</protein>
<dbReference type="Gene3D" id="3.40.50.150">
    <property type="entry name" value="Vaccinia Virus protein VP39"/>
    <property type="match status" value="1"/>
</dbReference>
<feature type="domain" description="O-methyltransferase dimerisation" evidence="6">
    <location>
        <begin position="15"/>
        <end position="90"/>
    </location>
</feature>
<proteinExistence type="predicted"/>
<evidence type="ECO:0000259" key="6">
    <source>
        <dbReference type="Pfam" id="PF08100"/>
    </source>
</evidence>
<dbReference type="OrthoDB" id="582216at2"/>
<dbReference type="Pfam" id="PF00891">
    <property type="entry name" value="Methyltransf_2"/>
    <property type="match status" value="1"/>
</dbReference>
<dbReference type="PANTHER" id="PTHR11746">
    <property type="entry name" value="O-METHYLTRANSFERASE"/>
    <property type="match status" value="1"/>
</dbReference>
<dbReference type="GO" id="GO:0046983">
    <property type="term" value="F:protein dimerization activity"/>
    <property type="evidence" value="ECO:0007669"/>
    <property type="project" value="InterPro"/>
</dbReference>
<dbReference type="Pfam" id="PF08100">
    <property type="entry name" value="Dimerisation"/>
    <property type="match status" value="1"/>
</dbReference>
<dbReference type="InterPro" id="IPR036390">
    <property type="entry name" value="WH_DNA-bd_sf"/>
</dbReference>
<keyword evidence="1" id="KW-0489">Methyltransferase</keyword>
<evidence type="ECO:0000256" key="1">
    <source>
        <dbReference type="ARBA" id="ARBA00022603"/>
    </source>
</evidence>
<dbReference type="Gene3D" id="1.10.10.10">
    <property type="entry name" value="Winged helix-like DNA-binding domain superfamily/Winged helix DNA-binding domain"/>
    <property type="match status" value="1"/>
</dbReference>
<name>A0A229TFR8_9PSEU</name>
<evidence type="ECO:0000313" key="8">
    <source>
        <dbReference type="Proteomes" id="UP000215199"/>
    </source>
</evidence>
<feature type="active site" description="Proton acceptor" evidence="4">
    <location>
        <position position="244"/>
    </location>
</feature>
<dbReference type="SUPFAM" id="SSF53335">
    <property type="entry name" value="S-adenosyl-L-methionine-dependent methyltransferases"/>
    <property type="match status" value="1"/>
</dbReference>
<dbReference type="EMBL" id="NMUL01000007">
    <property type="protein sequence ID" value="OXM69791.1"/>
    <property type="molecule type" value="Genomic_DNA"/>
</dbReference>
<gene>
    <name evidence="7" type="ORF">CF165_09845</name>
</gene>
<dbReference type="PROSITE" id="PS51683">
    <property type="entry name" value="SAM_OMT_II"/>
    <property type="match status" value="1"/>
</dbReference>
<evidence type="ECO:0000256" key="2">
    <source>
        <dbReference type="ARBA" id="ARBA00022679"/>
    </source>
</evidence>
<organism evidence="7 8">
    <name type="scientific">Amycolatopsis vastitatis</name>
    <dbReference type="NCBI Taxonomy" id="1905142"/>
    <lineage>
        <taxon>Bacteria</taxon>
        <taxon>Bacillati</taxon>
        <taxon>Actinomycetota</taxon>
        <taxon>Actinomycetes</taxon>
        <taxon>Pseudonocardiales</taxon>
        <taxon>Pseudonocardiaceae</taxon>
        <taxon>Amycolatopsis</taxon>
    </lineage>
</organism>
<evidence type="ECO:0000256" key="3">
    <source>
        <dbReference type="ARBA" id="ARBA00022691"/>
    </source>
</evidence>
<dbReference type="RefSeq" id="WP_093947114.1">
    <property type="nucleotide sequence ID" value="NZ_NMUL01000007.1"/>
</dbReference>
<evidence type="ECO:0000256" key="4">
    <source>
        <dbReference type="PIRSR" id="PIRSR005739-1"/>
    </source>
</evidence>
<dbReference type="InterPro" id="IPR029063">
    <property type="entry name" value="SAM-dependent_MTases_sf"/>
</dbReference>
<dbReference type="Proteomes" id="UP000215199">
    <property type="component" value="Unassembled WGS sequence"/>
</dbReference>
<dbReference type="InterPro" id="IPR001077">
    <property type="entry name" value="COMT_C"/>
</dbReference>
<feature type="domain" description="O-methyltransferase C-terminal" evidence="5">
    <location>
        <begin position="130"/>
        <end position="315"/>
    </location>
</feature>
<dbReference type="InterPro" id="IPR036388">
    <property type="entry name" value="WH-like_DNA-bd_sf"/>
</dbReference>
<dbReference type="InterPro" id="IPR012967">
    <property type="entry name" value="COMT_dimerisation"/>
</dbReference>
<dbReference type="InterPro" id="IPR016461">
    <property type="entry name" value="COMT-like"/>
</dbReference>
<evidence type="ECO:0000313" key="7">
    <source>
        <dbReference type="EMBL" id="OXM69791.1"/>
    </source>
</evidence>
<evidence type="ECO:0000259" key="5">
    <source>
        <dbReference type="Pfam" id="PF00891"/>
    </source>
</evidence>
<dbReference type="PIRSF" id="PIRSF005739">
    <property type="entry name" value="O-mtase"/>
    <property type="match status" value="1"/>
</dbReference>
<dbReference type="SUPFAM" id="SSF46785">
    <property type="entry name" value="Winged helix' DNA-binding domain"/>
    <property type="match status" value="1"/>
</dbReference>
<evidence type="ECO:0008006" key="9">
    <source>
        <dbReference type="Google" id="ProtNLM"/>
    </source>
</evidence>
<accession>A0A229TFR8</accession>
<reference evidence="8" key="1">
    <citation type="submission" date="2017-07" db="EMBL/GenBank/DDBJ databases">
        <title>Comparative genome mining reveals phylogenetic distribution patterns of secondary metabolites in Amycolatopsis.</title>
        <authorList>
            <person name="Adamek M."/>
            <person name="Alanjary M."/>
            <person name="Sales-Ortells H."/>
            <person name="Goodfellow M."/>
            <person name="Bull A.T."/>
            <person name="Kalinowski J."/>
            <person name="Ziemert N."/>
        </authorList>
    </citation>
    <scope>NUCLEOTIDE SEQUENCE [LARGE SCALE GENOMIC DNA]</scope>
    <source>
        <strain evidence="8">H5</strain>
    </source>
</reference>
<sequence length="336" mass="36557">MTTVSDTPDVVKILQLSASHGTSKVMQSAAELGVFALLSGGALTEPELRERLGIHARPSREFLDILVALGMLERHGGRYRNSAAAENHLVPGRAGYVGAFLQVAPRLYDEWSDLTALLRKGTKGQDPEELFGDQPKDPAILRHFMECMDAINSTIAPHIAQGLDWSRYQSFVDVGGARGNVAAAVIDAHPHLRGTVFDVRSTEPLFSEHVTRLGKAEQIGFVGGSFFTDPLPRGDVLIFGHVLHDWSPEQRQDLLAKAYEAVSPGGAVAVYDRMIDDERTDLTNLLVSLNMIIMTPAGSEYTIGECRHWAESAGFVFDSARPLPSFDVLVVASKPA</sequence>